<proteinExistence type="predicted"/>
<dbReference type="RefSeq" id="WP_113744503.1">
    <property type="nucleotide sequence ID" value="NZ_UAPU01000005.1"/>
</dbReference>
<protein>
    <submittedName>
        <fullName evidence="2">Protein of uncharacterized function (DUF1379)</fullName>
    </submittedName>
</protein>
<keyword evidence="3" id="KW-1185">Reference proteome</keyword>
<evidence type="ECO:0000259" key="1">
    <source>
        <dbReference type="Pfam" id="PF21083"/>
    </source>
</evidence>
<dbReference type="Pfam" id="PF21083">
    <property type="entry name" value="ZapC_N"/>
    <property type="match status" value="1"/>
</dbReference>
<dbReference type="InterPro" id="IPR048373">
    <property type="entry name" value="ZapC_N"/>
</dbReference>
<evidence type="ECO:0000313" key="3">
    <source>
        <dbReference type="Proteomes" id="UP000250086"/>
    </source>
</evidence>
<reference evidence="2 3" key="1">
    <citation type="submission" date="2018-06" db="EMBL/GenBank/DDBJ databases">
        <authorList>
            <consortium name="Pathogen Informatics"/>
            <person name="Doyle S."/>
        </authorList>
    </citation>
    <scope>NUCLEOTIDE SEQUENCE [LARGE SCALE GENOMIC DNA]</scope>
    <source>
        <strain evidence="2 3">NCTC13093</strain>
    </source>
</reference>
<name>A0A2X0V222_9GAMM</name>
<dbReference type="AlphaFoldDB" id="A0A2X0V222"/>
<dbReference type="OrthoDB" id="5765005at2"/>
<accession>A0A2X0V222</accession>
<gene>
    <name evidence="2" type="ORF">NCTC13093_01844</name>
</gene>
<dbReference type="Proteomes" id="UP000250086">
    <property type="component" value="Unassembled WGS sequence"/>
</dbReference>
<feature type="domain" description="Cell-division protein ZapC N-terminal" evidence="1">
    <location>
        <begin position="3"/>
        <end position="98"/>
    </location>
</feature>
<dbReference type="EMBL" id="UAPV01000001">
    <property type="protein sequence ID" value="SPT70429.1"/>
    <property type="molecule type" value="Genomic_DNA"/>
</dbReference>
<sequence>MKFIPSDAWNWSYGEYDGSTYLITNLVSDENVPYKFSTHFKKEDLRKDCAPSVKQTLCVEDMQLLADFQEGLYSINMLDEIECFDLALNAVACARFVKLTNPVSNYFMHAVEPETYISRGQIVTLYAIDGAVGDFIVLDDEPQDGLYRLMLVNKELTIFSYTLKISQMVRVQADRINIFRLKHKKARFA</sequence>
<organism evidence="2 3">
    <name type="scientific">Anaerobiospirillum thomasii</name>
    <dbReference type="NCBI Taxonomy" id="179995"/>
    <lineage>
        <taxon>Bacteria</taxon>
        <taxon>Pseudomonadati</taxon>
        <taxon>Pseudomonadota</taxon>
        <taxon>Gammaproteobacteria</taxon>
        <taxon>Aeromonadales</taxon>
        <taxon>Succinivibrionaceae</taxon>
        <taxon>Anaerobiospirillum</taxon>
    </lineage>
</organism>
<evidence type="ECO:0000313" key="2">
    <source>
        <dbReference type="EMBL" id="SPT70429.1"/>
    </source>
</evidence>